<feature type="signal peptide" evidence="6">
    <location>
        <begin position="1"/>
        <end position="25"/>
    </location>
</feature>
<dbReference type="PANTHER" id="PTHR38776:SF1">
    <property type="entry name" value="MLTA-INTERACTING PROTEIN-RELATED"/>
    <property type="match status" value="1"/>
</dbReference>
<protein>
    <recommendedName>
        <fullName evidence="9">Structural protein MipA</fullName>
    </recommendedName>
</protein>
<proteinExistence type="inferred from homology"/>
<dbReference type="AlphaFoldDB" id="A0A136A6S7"/>
<dbReference type="Proteomes" id="UP000070299">
    <property type="component" value="Unassembled WGS sequence"/>
</dbReference>
<feature type="chain" id="PRO_5007469488" description="Structural protein MipA" evidence="6">
    <location>
        <begin position="26"/>
        <end position="294"/>
    </location>
</feature>
<evidence type="ECO:0000256" key="3">
    <source>
        <dbReference type="ARBA" id="ARBA00022729"/>
    </source>
</evidence>
<gene>
    <name evidence="7" type="ORF">AX660_00275</name>
</gene>
<accession>A0A136A6S7</accession>
<comment type="caution">
    <text evidence="7">The sequence shown here is derived from an EMBL/GenBank/DDBJ whole genome shotgun (WGS) entry which is preliminary data.</text>
</comment>
<dbReference type="PANTHER" id="PTHR38776">
    <property type="entry name" value="MLTA-INTERACTING PROTEIN-RELATED"/>
    <property type="match status" value="1"/>
</dbReference>
<keyword evidence="3 6" id="KW-0732">Signal</keyword>
<comment type="subcellular location">
    <subcellularLocation>
        <location evidence="1">Cell outer membrane</location>
    </subcellularLocation>
</comment>
<evidence type="ECO:0000256" key="4">
    <source>
        <dbReference type="ARBA" id="ARBA00023136"/>
    </source>
</evidence>
<evidence type="ECO:0000313" key="8">
    <source>
        <dbReference type="Proteomes" id="UP000070299"/>
    </source>
</evidence>
<sequence>MYLRYLFKLIPAIFVLLISVRQASACEQDEQCLATNQWKFGIALGLGATSNPLVGGDNIPLVILPDIAWYGEAAYFDNGELGYQWLEKKSFSFVTYLSLDTERAFFNFWHPANILLPINRLSSIADAQAPSKAPDFSGPEQLSVSIDNVSRRNWAVMGGVRWYYRPNSAEWQLSLEKDLSATHNGTKLDLSYQHFWQWQTFRFSTQVKMIWKSSALVNYYYGVDEQDKVEPSFFYQASSGWQPLIALSLQKKMQNNWLWLNRISLQKLHSGMTNSPLVEEGNIYSVFSGFAYQF</sequence>
<comment type="similarity">
    <text evidence="2">Belongs to the MipA/OmpV family.</text>
</comment>
<keyword evidence="5" id="KW-0998">Cell outer membrane</keyword>
<dbReference type="GO" id="GO:0009279">
    <property type="term" value="C:cell outer membrane"/>
    <property type="evidence" value="ECO:0007669"/>
    <property type="project" value="UniProtKB-SubCell"/>
</dbReference>
<organism evidence="7 8">
    <name type="scientific">Paraglaciecola hydrolytica</name>
    <dbReference type="NCBI Taxonomy" id="1799789"/>
    <lineage>
        <taxon>Bacteria</taxon>
        <taxon>Pseudomonadati</taxon>
        <taxon>Pseudomonadota</taxon>
        <taxon>Gammaproteobacteria</taxon>
        <taxon>Alteromonadales</taxon>
        <taxon>Alteromonadaceae</taxon>
        <taxon>Paraglaciecola</taxon>
    </lineage>
</organism>
<evidence type="ECO:0000256" key="6">
    <source>
        <dbReference type="SAM" id="SignalP"/>
    </source>
</evidence>
<dbReference type="Pfam" id="PF06629">
    <property type="entry name" value="MipA"/>
    <property type="match status" value="1"/>
</dbReference>
<evidence type="ECO:0000256" key="2">
    <source>
        <dbReference type="ARBA" id="ARBA00005722"/>
    </source>
</evidence>
<name>A0A136A6S7_9ALTE</name>
<reference evidence="8" key="1">
    <citation type="submission" date="2016-02" db="EMBL/GenBank/DDBJ databases">
        <authorList>
            <person name="Schultz-Johansen M."/>
            <person name="Glaring M.A."/>
            <person name="Bech P.K."/>
            <person name="Stougaard P."/>
        </authorList>
    </citation>
    <scope>NUCLEOTIDE SEQUENCE [LARGE SCALE GENOMIC DNA]</scope>
    <source>
        <strain evidence="8">S66</strain>
    </source>
</reference>
<evidence type="ECO:0000256" key="5">
    <source>
        <dbReference type="ARBA" id="ARBA00023237"/>
    </source>
</evidence>
<evidence type="ECO:0008006" key="9">
    <source>
        <dbReference type="Google" id="ProtNLM"/>
    </source>
</evidence>
<dbReference type="EMBL" id="LSNE01000001">
    <property type="protein sequence ID" value="KXI30939.1"/>
    <property type="molecule type" value="Genomic_DNA"/>
</dbReference>
<dbReference type="InterPro" id="IPR010583">
    <property type="entry name" value="MipA"/>
</dbReference>
<keyword evidence="8" id="KW-1185">Reference proteome</keyword>
<dbReference type="STRING" id="1799789.AX660_00275"/>
<evidence type="ECO:0000313" key="7">
    <source>
        <dbReference type="EMBL" id="KXI30939.1"/>
    </source>
</evidence>
<keyword evidence="4" id="KW-0472">Membrane</keyword>
<evidence type="ECO:0000256" key="1">
    <source>
        <dbReference type="ARBA" id="ARBA00004442"/>
    </source>
</evidence>
<dbReference type="GO" id="GO:0009252">
    <property type="term" value="P:peptidoglycan biosynthetic process"/>
    <property type="evidence" value="ECO:0007669"/>
    <property type="project" value="TreeGrafter"/>
</dbReference>